<dbReference type="Proteomes" id="UP000053097">
    <property type="component" value="Unassembled WGS sequence"/>
</dbReference>
<dbReference type="Pfam" id="PF16575">
    <property type="entry name" value="CLP1_P"/>
    <property type="match status" value="1"/>
</dbReference>
<dbReference type="AlphaFoldDB" id="A0A026VX64"/>
<dbReference type="OrthoDB" id="2405412at2759"/>
<feature type="domain" description="Clp1 P-loop" evidence="11">
    <location>
        <begin position="493"/>
        <end position="633"/>
    </location>
</feature>
<evidence type="ECO:0000313" key="16">
    <source>
        <dbReference type="Proteomes" id="UP000053097"/>
    </source>
</evidence>
<evidence type="ECO:0000256" key="1">
    <source>
        <dbReference type="ARBA" id="ARBA00004604"/>
    </source>
</evidence>
<sequence>MKTKHTERLKEKRTKLKSGKIKKKLKMEQHSISKDKNKFTYGNSTIKSVDNMDIEDAGSIPSESLCFPKEKPVTGSNSKCKKKQLGNEKGVHDSSDHHHITNNSMECNSKQCTDRIVDDDWKLINSEKLGETEIDTDDWLQLGPKEKTNVGAPVVIDVISDGVTSLNLPETFEQTQSTRSSKNTFYTNDTFALNALSKESSACITVAKSIKPNQSTSQIRHRKQALSVSASTAKSIEPEQSRQIRHQKQPSHVSRSAEMSPNRSVNRSHVTKLRNSPQWENVDQANAQQHIATRKPQVYCIRNIVIVIMESKSRLCFTGKLLVKVLFGAVEIYGTMLDRSTGAREVYSPRGYSNVSIETGQTSAEDSIEAVWAALAPKGITRDSESKLQMDIDNVQPGTAVLVLQNFENGLTRFLNAYVPSFRLFPNVNNPCYYSWMDPKRAEIVLQANLHLGQHDDPNYRRLIADPCITVDIAEKMISDWRANKWSCTLIAGGKGVGKSTSVRYLVNSLLRTSGKVVLVDVDPGQAECTPAGCLSCSLIEEPLLGPNFTHLRTPAYQLFLDDVNVARCVTRYLEGVKMLVERLQNCPSLSCFPVVVNTMGFTANLGWDIAMFTIKLIRPTIILQIMSSRSKNYQDYLSAEVVNKQKCTWMCCDETFIDWDKPCEHELCIFRSHVRSHKDEWNMEPYQQRELVMISYLSGIVCNNDNDDSLQYNAQLPFNINKAVPYTAPFSSLCIIPQRLFGVPASHVLNVVNGNIVALCGVDLTEESSQESENTCGLRVLTQRSPLCTCYGFGIIRGIDTERQEVFINTPLPISIMQHINCLAGCIPIPSVLLQLNQGAPYVGENASLPTSREVRRGGFRMKYHRKPNNNPNKTTM</sequence>
<dbReference type="InterPro" id="IPR032319">
    <property type="entry name" value="CLP1_P"/>
</dbReference>
<evidence type="ECO:0000313" key="14">
    <source>
        <dbReference type="EMBL" id="EZA48383.1"/>
    </source>
</evidence>
<feature type="region of interest" description="Disordered" evidence="10">
    <location>
        <begin position="63"/>
        <end position="102"/>
    </location>
</feature>
<feature type="region of interest" description="Disordered" evidence="10">
    <location>
        <begin position="1"/>
        <end position="43"/>
    </location>
</feature>
<accession>A0A026VX64</accession>
<comment type="similarity">
    <text evidence="2">Belongs to the Clp1 family. NOL9/GRC3 subfamily.</text>
</comment>
<reference evidence="14 16" key="1">
    <citation type="journal article" date="2014" name="Curr. Biol.">
        <title>The genome of the clonal raider ant Cerapachys biroi.</title>
        <authorList>
            <person name="Oxley P.R."/>
            <person name="Ji L."/>
            <person name="Fetter-Pruneda I."/>
            <person name="McKenzie S.K."/>
            <person name="Li C."/>
            <person name="Hu H."/>
            <person name="Zhang G."/>
            <person name="Kronauer D.J."/>
        </authorList>
    </citation>
    <scope>NUCLEOTIDE SEQUENCE [LARGE SCALE GENOMIC DNA]</scope>
</reference>
<dbReference type="InterPro" id="IPR057570">
    <property type="entry name" value="NOL9_C"/>
</dbReference>
<dbReference type="Pfam" id="PF25467">
    <property type="entry name" value="NOL9_C"/>
    <property type="match status" value="1"/>
</dbReference>
<evidence type="ECO:0000256" key="8">
    <source>
        <dbReference type="ARBA" id="ARBA00023242"/>
    </source>
</evidence>
<evidence type="ECO:0000259" key="12">
    <source>
        <dbReference type="Pfam" id="PF24419"/>
    </source>
</evidence>
<keyword evidence="7" id="KW-0067">ATP-binding</keyword>
<feature type="compositionally biased region" description="Basic and acidic residues" evidence="10">
    <location>
        <begin position="26"/>
        <end position="38"/>
    </location>
</feature>
<evidence type="ECO:0000256" key="2">
    <source>
        <dbReference type="ARBA" id="ARBA00011003"/>
    </source>
</evidence>
<dbReference type="GO" id="GO:0000448">
    <property type="term" value="P:cleavage in ITS2 between 5.8S rRNA and LSU-rRNA of tricistronic rRNA transcript (SSU-rRNA, 5.8S rRNA, LSU-rRNA)"/>
    <property type="evidence" value="ECO:0007669"/>
    <property type="project" value="TreeGrafter"/>
</dbReference>
<dbReference type="Gene3D" id="3.40.50.300">
    <property type="entry name" value="P-loop containing nucleotide triphosphate hydrolases"/>
    <property type="match status" value="1"/>
</dbReference>
<dbReference type="PANTHER" id="PTHR12755:SF3">
    <property type="entry name" value="POLYNUCLEOTIDE 5'-HYDROXYL-KINASE NOL9"/>
    <property type="match status" value="1"/>
</dbReference>
<reference evidence="15 17" key="2">
    <citation type="journal article" date="2018" name="Genome Res.">
        <title>The genomic architecture and molecular evolution of ant odorant receptors.</title>
        <authorList>
            <person name="McKenzie S.K."/>
            <person name="Kronauer D.J.C."/>
        </authorList>
    </citation>
    <scope>NUCLEOTIDE SEQUENCE [LARGE SCALE GENOMIC DNA]</scope>
    <source>
        <strain evidence="15">Clonal line C1</strain>
    </source>
</reference>
<dbReference type="SUPFAM" id="SSF52540">
    <property type="entry name" value="P-loop containing nucleoside triphosphate hydrolases"/>
    <property type="match status" value="1"/>
</dbReference>
<dbReference type="OMA" id="YFGETSC"/>
<keyword evidence="4" id="KW-0808">Transferase</keyword>
<keyword evidence="8" id="KW-0539">Nucleus</keyword>
<feature type="domain" description="NOL9 C-terminal" evidence="13">
    <location>
        <begin position="724"/>
        <end position="827"/>
    </location>
</feature>
<dbReference type="Pfam" id="PF24419">
    <property type="entry name" value="Cupin_NOL9"/>
    <property type="match status" value="1"/>
</dbReference>
<dbReference type="PANTHER" id="PTHR12755">
    <property type="entry name" value="CLEAVAGE/POLYADENYLATION FACTOR IA SUBUNIT CLP1P"/>
    <property type="match status" value="1"/>
</dbReference>
<comment type="subcellular location">
    <subcellularLocation>
        <location evidence="1">Nucleus</location>
        <location evidence="1">Nucleolus</location>
    </subcellularLocation>
</comment>
<evidence type="ECO:0000259" key="11">
    <source>
        <dbReference type="Pfam" id="PF16575"/>
    </source>
</evidence>
<proteinExistence type="inferred from homology"/>
<keyword evidence="5" id="KW-0547">Nucleotide-binding</keyword>
<dbReference type="GO" id="GO:0051731">
    <property type="term" value="F:polynucleotide 5'-hydroxyl-kinase activity"/>
    <property type="evidence" value="ECO:0007669"/>
    <property type="project" value="InterPro"/>
</dbReference>
<evidence type="ECO:0000313" key="17">
    <source>
        <dbReference type="Proteomes" id="UP000279307"/>
    </source>
</evidence>
<dbReference type="InterPro" id="IPR045116">
    <property type="entry name" value="Clp1/Grc3"/>
</dbReference>
<organism evidence="14 16">
    <name type="scientific">Ooceraea biroi</name>
    <name type="common">Clonal raider ant</name>
    <name type="synonym">Cerapachys biroi</name>
    <dbReference type="NCBI Taxonomy" id="2015173"/>
    <lineage>
        <taxon>Eukaryota</taxon>
        <taxon>Metazoa</taxon>
        <taxon>Ecdysozoa</taxon>
        <taxon>Arthropoda</taxon>
        <taxon>Hexapoda</taxon>
        <taxon>Insecta</taxon>
        <taxon>Pterygota</taxon>
        <taxon>Neoptera</taxon>
        <taxon>Endopterygota</taxon>
        <taxon>Hymenoptera</taxon>
        <taxon>Apocrita</taxon>
        <taxon>Aculeata</taxon>
        <taxon>Formicoidea</taxon>
        <taxon>Formicidae</taxon>
        <taxon>Dorylinae</taxon>
        <taxon>Ooceraea</taxon>
    </lineage>
</organism>
<name>A0A026VX64_OOCBI</name>
<keyword evidence="16" id="KW-1185">Reference proteome</keyword>
<feature type="compositionally biased region" description="Basic residues" evidence="10">
    <location>
        <begin position="11"/>
        <end position="25"/>
    </location>
</feature>
<evidence type="ECO:0000256" key="6">
    <source>
        <dbReference type="ARBA" id="ARBA00022777"/>
    </source>
</evidence>
<keyword evidence="3" id="KW-0698">rRNA processing</keyword>
<dbReference type="GO" id="GO:0005730">
    <property type="term" value="C:nucleolus"/>
    <property type="evidence" value="ECO:0007669"/>
    <property type="project" value="UniProtKB-SubCell"/>
</dbReference>
<evidence type="ECO:0000256" key="5">
    <source>
        <dbReference type="ARBA" id="ARBA00022741"/>
    </source>
</evidence>
<protein>
    <recommendedName>
        <fullName evidence="9">Polynucleotide 5'-hydroxyl-kinase NOL9</fullName>
    </recommendedName>
</protein>
<feature type="compositionally biased region" description="Polar residues" evidence="10">
    <location>
        <begin position="250"/>
        <end position="269"/>
    </location>
</feature>
<gene>
    <name evidence="15" type="ORF">DMN91_003979</name>
    <name evidence="14" type="ORF">X777_13690</name>
</gene>
<dbReference type="EMBL" id="KK107638">
    <property type="protein sequence ID" value="EZA48383.1"/>
    <property type="molecule type" value="Genomic_DNA"/>
</dbReference>
<evidence type="ECO:0000256" key="7">
    <source>
        <dbReference type="ARBA" id="ARBA00022840"/>
    </source>
</evidence>
<dbReference type="InterPro" id="IPR027417">
    <property type="entry name" value="P-loop_NTPase"/>
</dbReference>
<dbReference type="GO" id="GO:0005524">
    <property type="term" value="F:ATP binding"/>
    <property type="evidence" value="ECO:0007669"/>
    <property type="project" value="UniProtKB-KW"/>
</dbReference>
<dbReference type="InterPro" id="IPR057573">
    <property type="entry name" value="NOL9_N"/>
</dbReference>
<evidence type="ECO:0000259" key="13">
    <source>
        <dbReference type="Pfam" id="PF25467"/>
    </source>
</evidence>
<feature type="region of interest" description="Disordered" evidence="10">
    <location>
        <begin position="212"/>
        <end position="269"/>
    </location>
</feature>
<evidence type="ECO:0000256" key="10">
    <source>
        <dbReference type="SAM" id="MobiDB-lite"/>
    </source>
</evidence>
<evidence type="ECO:0000313" key="15">
    <source>
        <dbReference type="EMBL" id="RLU23771.1"/>
    </source>
</evidence>
<keyword evidence="6 14" id="KW-0418">Kinase</keyword>
<feature type="compositionally biased region" description="Basic and acidic residues" evidence="10">
    <location>
        <begin position="85"/>
        <end position="99"/>
    </location>
</feature>
<dbReference type="Proteomes" id="UP000279307">
    <property type="component" value="Chromosome 4"/>
</dbReference>
<dbReference type="EMBL" id="QOIP01000004">
    <property type="protein sequence ID" value="RLU23771.1"/>
    <property type="molecule type" value="Genomic_DNA"/>
</dbReference>
<dbReference type="STRING" id="2015173.A0A026VX64"/>
<reference evidence="15" key="3">
    <citation type="submission" date="2018-07" db="EMBL/GenBank/DDBJ databases">
        <authorList>
            <person name="Mckenzie S.K."/>
            <person name="Kronauer D.J.C."/>
        </authorList>
    </citation>
    <scope>NUCLEOTIDE SEQUENCE</scope>
    <source>
        <strain evidence="15">Clonal line C1</strain>
    </source>
</reference>
<feature type="domain" description="NOL9 N-terminal" evidence="12">
    <location>
        <begin position="295"/>
        <end position="451"/>
    </location>
</feature>
<evidence type="ECO:0000256" key="3">
    <source>
        <dbReference type="ARBA" id="ARBA00022552"/>
    </source>
</evidence>
<evidence type="ECO:0000256" key="9">
    <source>
        <dbReference type="ARBA" id="ARBA00071212"/>
    </source>
</evidence>
<evidence type="ECO:0000256" key="4">
    <source>
        <dbReference type="ARBA" id="ARBA00022679"/>
    </source>
</evidence>
<feature type="compositionally biased region" description="Basic and acidic residues" evidence="10">
    <location>
        <begin position="1"/>
        <end position="10"/>
    </location>
</feature>